<dbReference type="SMART" id="SM00633">
    <property type="entry name" value="Glyco_10"/>
    <property type="match status" value="1"/>
</dbReference>
<name>A0ABT3PZL4_9BACT</name>
<dbReference type="PANTHER" id="PTHR31490:SF90">
    <property type="entry name" value="ENDO-1,4-BETA-XYLANASE A"/>
    <property type="match status" value="1"/>
</dbReference>
<evidence type="ECO:0000256" key="1">
    <source>
        <dbReference type="ARBA" id="ARBA00022801"/>
    </source>
</evidence>
<dbReference type="InterPro" id="IPR001000">
    <property type="entry name" value="GH10_dom"/>
</dbReference>
<feature type="active site" description="Nucleophile" evidence="5">
    <location>
        <position position="280"/>
    </location>
</feature>
<keyword evidence="4 6" id="KW-0624">Polysaccharide degradation</keyword>
<dbReference type="RefSeq" id="WP_265789887.1">
    <property type="nucleotide sequence ID" value="NZ_BAABRS010000002.1"/>
</dbReference>
<dbReference type="InterPro" id="IPR017853">
    <property type="entry name" value="GH"/>
</dbReference>
<organism evidence="8 9">
    <name type="scientific">Fodinibius salicampi</name>
    <dbReference type="NCBI Taxonomy" id="1920655"/>
    <lineage>
        <taxon>Bacteria</taxon>
        <taxon>Pseudomonadati</taxon>
        <taxon>Balneolota</taxon>
        <taxon>Balneolia</taxon>
        <taxon>Balneolales</taxon>
        <taxon>Balneolaceae</taxon>
        <taxon>Fodinibius</taxon>
    </lineage>
</organism>
<evidence type="ECO:0000256" key="6">
    <source>
        <dbReference type="RuleBase" id="RU361174"/>
    </source>
</evidence>
<gene>
    <name evidence="8" type="ORF">LQ318_10375</name>
</gene>
<dbReference type="InterPro" id="IPR044846">
    <property type="entry name" value="GH10"/>
</dbReference>
<dbReference type="PANTHER" id="PTHR31490">
    <property type="entry name" value="GLYCOSYL HYDROLASE"/>
    <property type="match status" value="1"/>
</dbReference>
<dbReference type="PROSITE" id="PS51760">
    <property type="entry name" value="GH10_2"/>
    <property type="match status" value="1"/>
</dbReference>
<evidence type="ECO:0000259" key="7">
    <source>
        <dbReference type="PROSITE" id="PS51760"/>
    </source>
</evidence>
<comment type="similarity">
    <text evidence="6">Belongs to the glycosyl hydrolase 10 (cellulase F) family.</text>
</comment>
<evidence type="ECO:0000256" key="3">
    <source>
        <dbReference type="ARBA" id="ARBA00023295"/>
    </source>
</evidence>
<comment type="catalytic activity">
    <reaction evidence="6">
        <text>Endohydrolysis of (1-&gt;4)-beta-D-xylosidic linkages in xylans.</text>
        <dbReference type="EC" id="3.2.1.8"/>
    </reaction>
</comment>
<sequence>MKIKKQLIEFSGIIILIAILILTAGSNQVNGQVTNVNAHEPSKSLSETYDSMFKIGVALNRWQVRGENSQAESLIRKHFNSITPENEMKWARIHPEPDEYNFEAADQFVTFGENRDMFIVGHTLVWHSQIPDWTFLDENGDELDSKALLKRMKDHIDTVVGRYKGRVDAWDVVNEAATWSDGLRQSKWLEIIGEEYLGKAFQYAHEADPDAELYYNDYNLWAPDKRETVVKMVKRLKENNVPIHGVGMQGHYGLESPSLKQIEESIKAFSELGVKVMITELDVSVLPSRDDVNVSYNPDERQGAEADVPEALNPYTEGLPDSVQQQLKNRYVELFELFKKHQDKIGRVTFWGLHDGGSWLNNFPIPGRTNYPLLFNREYQPKAAFHGVLEAAGN</sequence>
<evidence type="ECO:0000256" key="4">
    <source>
        <dbReference type="ARBA" id="ARBA00023326"/>
    </source>
</evidence>
<reference evidence="8 9" key="1">
    <citation type="submission" date="2021-11" db="EMBL/GenBank/DDBJ databases">
        <title>Aliifidinibius sp. nov., a new bacterium isolated from saline soil.</title>
        <authorList>
            <person name="Galisteo C."/>
            <person name="De La Haba R."/>
            <person name="Sanchez-Porro C."/>
            <person name="Ventosa A."/>
        </authorList>
    </citation>
    <scope>NUCLEOTIDE SEQUENCE [LARGE SCALE GENOMIC DNA]</scope>
    <source>
        <strain evidence="8 9">KACC 190600</strain>
    </source>
</reference>
<evidence type="ECO:0000256" key="2">
    <source>
        <dbReference type="ARBA" id="ARBA00023277"/>
    </source>
</evidence>
<evidence type="ECO:0000313" key="8">
    <source>
        <dbReference type="EMBL" id="MCW9713312.1"/>
    </source>
</evidence>
<evidence type="ECO:0000256" key="5">
    <source>
        <dbReference type="PROSITE-ProRule" id="PRU10061"/>
    </source>
</evidence>
<dbReference type="SUPFAM" id="SSF51445">
    <property type="entry name" value="(Trans)glycosidases"/>
    <property type="match status" value="1"/>
</dbReference>
<dbReference type="EMBL" id="JAJNDC010000002">
    <property type="protein sequence ID" value="MCW9713312.1"/>
    <property type="molecule type" value="Genomic_DNA"/>
</dbReference>
<protein>
    <recommendedName>
        <fullName evidence="6">Beta-xylanase</fullName>
        <ecNumber evidence="6">3.2.1.8</ecNumber>
    </recommendedName>
</protein>
<dbReference type="Gene3D" id="3.20.20.80">
    <property type="entry name" value="Glycosidases"/>
    <property type="match status" value="1"/>
</dbReference>
<dbReference type="Proteomes" id="UP001207337">
    <property type="component" value="Unassembled WGS sequence"/>
</dbReference>
<keyword evidence="3 6" id="KW-0326">Glycosidase</keyword>
<proteinExistence type="inferred from homology"/>
<dbReference type="PRINTS" id="PR00134">
    <property type="entry name" value="GLHYDRLASE10"/>
</dbReference>
<dbReference type="PROSITE" id="PS00591">
    <property type="entry name" value="GH10_1"/>
    <property type="match status" value="1"/>
</dbReference>
<evidence type="ECO:0000313" key="9">
    <source>
        <dbReference type="Proteomes" id="UP001207337"/>
    </source>
</evidence>
<keyword evidence="2 6" id="KW-0119">Carbohydrate metabolism</keyword>
<dbReference type="EC" id="3.2.1.8" evidence="6"/>
<accession>A0ABT3PZL4</accession>
<feature type="domain" description="GH10" evidence="7">
    <location>
        <begin position="39"/>
        <end position="391"/>
    </location>
</feature>
<keyword evidence="1 6" id="KW-0378">Hydrolase</keyword>
<dbReference type="InterPro" id="IPR031158">
    <property type="entry name" value="GH10_AS"/>
</dbReference>
<comment type="caution">
    <text evidence="8">The sequence shown here is derived from an EMBL/GenBank/DDBJ whole genome shotgun (WGS) entry which is preliminary data.</text>
</comment>
<dbReference type="Pfam" id="PF00331">
    <property type="entry name" value="Glyco_hydro_10"/>
    <property type="match status" value="1"/>
</dbReference>
<keyword evidence="9" id="KW-1185">Reference proteome</keyword>